<organism evidence="2 3">
    <name type="scientific">Diplogelasinospora grovesii</name>
    <dbReference type="NCBI Taxonomy" id="303347"/>
    <lineage>
        <taxon>Eukaryota</taxon>
        <taxon>Fungi</taxon>
        <taxon>Dikarya</taxon>
        <taxon>Ascomycota</taxon>
        <taxon>Pezizomycotina</taxon>
        <taxon>Sordariomycetes</taxon>
        <taxon>Sordariomycetidae</taxon>
        <taxon>Sordariales</taxon>
        <taxon>Diplogelasinosporaceae</taxon>
        <taxon>Diplogelasinospora</taxon>
    </lineage>
</organism>
<gene>
    <name evidence="2" type="ORF">QBC46DRAFT_391996</name>
</gene>
<protein>
    <submittedName>
        <fullName evidence="2">Uncharacterized protein</fullName>
    </submittedName>
</protein>
<proteinExistence type="predicted"/>
<evidence type="ECO:0000256" key="1">
    <source>
        <dbReference type="SAM" id="MobiDB-lite"/>
    </source>
</evidence>
<comment type="caution">
    <text evidence="2">The sequence shown here is derived from an EMBL/GenBank/DDBJ whole genome shotgun (WGS) entry which is preliminary data.</text>
</comment>
<feature type="compositionally biased region" description="Acidic residues" evidence="1">
    <location>
        <begin position="185"/>
        <end position="197"/>
    </location>
</feature>
<accession>A0AAN6N2S0</accession>
<name>A0AAN6N2S0_9PEZI</name>
<feature type="compositionally biased region" description="Basic and acidic residues" evidence="1">
    <location>
        <begin position="173"/>
        <end position="184"/>
    </location>
</feature>
<evidence type="ECO:0000313" key="3">
    <source>
        <dbReference type="Proteomes" id="UP001303473"/>
    </source>
</evidence>
<sequence>MKWALEVGCSQNYNSLKENARLWLEGMPDEVDMVVLVYFQEDPPYRCPLPKTQNPNTRGIPLNLRAIHARDVTCQDSLGPATYKGLTWVGRIAKISMETWVRDGDGKAKQEGLAKDLLHEATMEIPVGDLLPPPYHGSIVVNLNRFRRRLPTDIRSQACNRCQTAVYLWNKQKDEKKDQDYEEQRAEDEDDEDEDEDKDKGPASRTRSRTMTGEGQGQG</sequence>
<feature type="region of interest" description="Disordered" evidence="1">
    <location>
        <begin position="173"/>
        <end position="219"/>
    </location>
</feature>
<keyword evidence="3" id="KW-1185">Reference proteome</keyword>
<reference evidence="3" key="1">
    <citation type="journal article" date="2023" name="Mol. Phylogenet. Evol.">
        <title>Genome-scale phylogeny and comparative genomics of the fungal order Sordariales.</title>
        <authorList>
            <person name="Hensen N."/>
            <person name="Bonometti L."/>
            <person name="Westerberg I."/>
            <person name="Brannstrom I.O."/>
            <person name="Guillou S."/>
            <person name="Cros-Aarteil S."/>
            <person name="Calhoun S."/>
            <person name="Haridas S."/>
            <person name="Kuo A."/>
            <person name="Mondo S."/>
            <person name="Pangilinan J."/>
            <person name="Riley R."/>
            <person name="LaButti K."/>
            <person name="Andreopoulos B."/>
            <person name="Lipzen A."/>
            <person name="Chen C."/>
            <person name="Yan M."/>
            <person name="Daum C."/>
            <person name="Ng V."/>
            <person name="Clum A."/>
            <person name="Steindorff A."/>
            <person name="Ohm R.A."/>
            <person name="Martin F."/>
            <person name="Silar P."/>
            <person name="Natvig D.O."/>
            <person name="Lalanne C."/>
            <person name="Gautier V."/>
            <person name="Ament-Velasquez S.L."/>
            <person name="Kruys A."/>
            <person name="Hutchinson M.I."/>
            <person name="Powell A.J."/>
            <person name="Barry K."/>
            <person name="Miller A.N."/>
            <person name="Grigoriev I.V."/>
            <person name="Debuchy R."/>
            <person name="Gladieux P."/>
            <person name="Hiltunen Thoren M."/>
            <person name="Johannesson H."/>
        </authorList>
    </citation>
    <scope>NUCLEOTIDE SEQUENCE [LARGE SCALE GENOMIC DNA]</scope>
    <source>
        <strain evidence="3">CBS 340.73</strain>
    </source>
</reference>
<dbReference type="EMBL" id="MU853847">
    <property type="protein sequence ID" value="KAK3937710.1"/>
    <property type="molecule type" value="Genomic_DNA"/>
</dbReference>
<dbReference type="AlphaFoldDB" id="A0AAN6N2S0"/>
<evidence type="ECO:0000313" key="2">
    <source>
        <dbReference type="EMBL" id="KAK3937710.1"/>
    </source>
</evidence>
<dbReference type="Proteomes" id="UP001303473">
    <property type="component" value="Unassembled WGS sequence"/>
</dbReference>